<feature type="region of interest" description="Disordered" evidence="6">
    <location>
        <begin position="557"/>
        <end position="584"/>
    </location>
</feature>
<feature type="region of interest" description="Disordered" evidence="6">
    <location>
        <begin position="390"/>
        <end position="429"/>
    </location>
</feature>
<feature type="compositionally biased region" description="Basic and acidic residues" evidence="6">
    <location>
        <begin position="418"/>
        <end position="429"/>
    </location>
</feature>
<reference evidence="8" key="1">
    <citation type="submission" date="2015-12" db="EMBL/GenBank/DDBJ databases">
        <title>Update maize B73 reference genome by single molecule sequencing technologies.</title>
        <authorList>
            <consortium name="Maize Genome Sequencing Project"/>
            <person name="Ware D."/>
        </authorList>
    </citation>
    <scope>NUCLEOTIDE SEQUENCE</scope>
    <source>
        <tissue evidence="8">Seedling</tissue>
    </source>
</reference>
<dbReference type="InterPro" id="IPR036961">
    <property type="entry name" value="Kinesin_motor_dom_sf"/>
</dbReference>
<dbReference type="SUPFAM" id="SSF52540">
    <property type="entry name" value="P-loop containing nucleoside triphosphate hydrolases"/>
    <property type="match status" value="1"/>
</dbReference>
<dbReference type="GO" id="GO:0005874">
    <property type="term" value="C:microtubule"/>
    <property type="evidence" value="ECO:0007669"/>
    <property type="project" value="UniProtKB-KW"/>
</dbReference>
<dbReference type="PROSITE" id="PS50067">
    <property type="entry name" value="KINESIN_MOTOR_2"/>
    <property type="match status" value="1"/>
</dbReference>
<name>A0A1D6Q642_MAIZE</name>
<comment type="similarity">
    <text evidence="1">Belongs to the TRAFAC class myosin-kinesin ATPase superfamily. Kinesin family. KIN-7 subfamily.</text>
</comment>
<dbReference type="GO" id="GO:0008017">
    <property type="term" value="F:microtubule binding"/>
    <property type="evidence" value="ECO:0007669"/>
    <property type="project" value="InterPro"/>
</dbReference>
<feature type="compositionally biased region" description="Low complexity" evidence="6">
    <location>
        <begin position="406"/>
        <end position="417"/>
    </location>
</feature>
<dbReference type="EMBL" id="CM000780">
    <property type="protein sequence ID" value="AQK53987.1"/>
    <property type="molecule type" value="Genomic_DNA"/>
</dbReference>
<dbReference type="InterPro" id="IPR021881">
    <property type="entry name" value="NACK_C"/>
</dbReference>
<evidence type="ECO:0000256" key="5">
    <source>
        <dbReference type="SAM" id="Coils"/>
    </source>
</evidence>
<keyword evidence="2" id="KW-0493">Microtubule</keyword>
<evidence type="ECO:0000256" key="1">
    <source>
        <dbReference type="ARBA" id="ARBA00007310"/>
    </source>
</evidence>
<dbReference type="SMART" id="SM00129">
    <property type="entry name" value="KISc"/>
    <property type="match status" value="1"/>
</dbReference>
<evidence type="ECO:0000256" key="2">
    <source>
        <dbReference type="ARBA" id="ARBA00022701"/>
    </source>
</evidence>
<feature type="region of interest" description="Disordered" evidence="6">
    <location>
        <begin position="444"/>
        <end position="483"/>
    </location>
</feature>
<feature type="coiled-coil region" evidence="5">
    <location>
        <begin position="349"/>
        <end position="390"/>
    </location>
</feature>
<organism evidence="8">
    <name type="scientific">Zea mays</name>
    <name type="common">Maize</name>
    <dbReference type="NCBI Taxonomy" id="4577"/>
    <lineage>
        <taxon>Eukaryota</taxon>
        <taxon>Viridiplantae</taxon>
        <taxon>Streptophyta</taxon>
        <taxon>Embryophyta</taxon>
        <taxon>Tracheophyta</taxon>
        <taxon>Spermatophyta</taxon>
        <taxon>Magnoliopsida</taxon>
        <taxon>Liliopsida</taxon>
        <taxon>Poales</taxon>
        <taxon>Poaceae</taxon>
        <taxon>PACMAD clade</taxon>
        <taxon>Panicoideae</taxon>
        <taxon>Andropogonodae</taxon>
        <taxon>Andropogoneae</taxon>
        <taxon>Tripsacinae</taxon>
        <taxon>Zea</taxon>
    </lineage>
</organism>
<evidence type="ECO:0000256" key="3">
    <source>
        <dbReference type="ARBA" id="ARBA00023175"/>
    </source>
</evidence>
<feature type="region of interest" description="Disordered" evidence="6">
    <location>
        <begin position="814"/>
        <end position="838"/>
    </location>
</feature>
<dbReference type="PRINTS" id="PR00380">
    <property type="entry name" value="KINESINHEAVY"/>
</dbReference>
<feature type="domain" description="Kinesin motor" evidence="7">
    <location>
        <begin position="33"/>
        <end position="329"/>
    </location>
</feature>
<evidence type="ECO:0000256" key="4">
    <source>
        <dbReference type="PROSITE-ProRule" id="PRU00283"/>
    </source>
</evidence>
<sequence>MGAIGGNESVQWDKVAGADAVNGGGTSVGRMDRIQVLVRLRPLSEKEVARGEPAEWECINDTTVMFRSTFPDRPTAPTAYTFDRVFHSDCSTKEVYEEGVREVALSVVSGINSSVFAYGQTSSGKTYTMNGVTEYTVADIYDYINKHEERAFVLKFSAIEIYNEAVRDLLSAENTPLRLWDDAEKGTYVENLTEVVLRDWNHLKGLISTIESSAREFLGKDKSTTLVASANFVDLAGSERASQALSAGTRLKEGCHINRSLLALGTVIRKLSMGSNAHIPYRDSKLTRILQPSLGGNARTAIICTLSPATSHIEHSRNTLLFGSCAKEVVTNAQEVARLESELRQPASNSSLEALVKEKDNQIRKMEKEIKELKSQRDLAQSRLQNLLETVGDQVKHSGSGKRSARSPPSIGISPGISRDDSSQISHDDSDLFKDVRCIGTSGTGGNEQLDLSAGESSSLQGLNMNSSLHGSGSNASVNSRRSRLLSESPITLEQHLENIKRPFVSLGRDLGSSTHNSSGSRILGRSRSCRSLMGSTMFDGMEMDDGTPLHRSLVGFPGRPEGNHRRGSTPNHDAESETLSRAGSVVSTKTNAACDAEFTGIGEFVAELKEMAQVHYQKQLGNQITNGEFVDIKNIGLDPIADASQSPSRWPLEFEKKQQEIIGLWHACCISLVHRTYFFLLFKGEQADSIYMEVELRRLSFLRDTYSRGNTPSNAVVGSLNSSPAASAKKLQREREMLARQMQKRLTAEERERLYTKWGISLDSKKRKLQVARRLWTEAEDLEHVRESASLVAKLIGLQEPGQVLREMFGLSFAPQQQPPPRRRSSNGWRYGIPSFG</sequence>
<dbReference type="EMBL" id="CM000780">
    <property type="protein sequence ID" value="AQK54002.1"/>
    <property type="molecule type" value="Genomic_DNA"/>
</dbReference>
<dbReference type="GO" id="GO:0005524">
    <property type="term" value="F:ATP binding"/>
    <property type="evidence" value="ECO:0007669"/>
    <property type="project" value="UniProtKB-UniRule"/>
</dbReference>
<dbReference type="AlphaFoldDB" id="A0A1D6Q642"/>
<protein>
    <submittedName>
        <fullName evidence="8">Kinesin-related protein1</fullName>
    </submittedName>
</protein>
<evidence type="ECO:0000259" key="7">
    <source>
        <dbReference type="PROSITE" id="PS50067"/>
    </source>
</evidence>
<keyword evidence="4" id="KW-0547">Nucleotide-binding</keyword>
<keyword evidence="3 4" id="KW-0505">Motor protein</keyword>
<feature type="compositionally biased region" description="Polar residues" evidence="6">
    <location>
        <begin position="455"/>
        <end position="480"/>
    </location>
</feature>
<dbReference type="Gene3D" id="3.40.850.10">
    <property type="entry name" value="Kinesin motor domain"/>
    <property type="match status" value="2"/>
</dbReference>
<dbReference type="GO" id="GO:0003777">
    <property type="term" value="F:microtubule motor activity"/>
    <property type="evidence" value="ECO:0007669"/>
    <property type="project" value="InterPro"/>
</dbReference>
<keyword evidence="4" id="KW-0067">ATP-binding</keyword>
<evidence type="ECO:0000256" key="6">
    <source>
        <dbReference type="SAM" id="MobiDB-lite"/>
    </source>
</evidence>
<dbReference type="Pfam" id="PF00225">
    <property type="entry name" value="Kinesin"/>
    <property type="match status" value="2"/>
</dbReference>
<dbReference type="GO" id="GO:0007018">
    <property type="term" value="P:microtubule-based movement"/>
    <property type="evidence" value="ECO:0007669"/>
    <property type="project" value="InterPro"/>
</dbReference>
<accession>A0A1D6Q642</accession>
<evidence type="ECO:0000313" key="8">
    <source>
        <dbReference type="EMBL" id="AQK53987.1"/>
    </source>
</evidence>
<dbReference type="Pfam" id="PF11995">
    <property type="entry name" value="DUF3490"/>
    <property type="match status" value="1"/>
</dbReference>
<feature type="binding site" evidence="4">
    <location>
        <begin position="119"/>
        <end position="126"/>
    </location>
    <ligand>
        <name>ATP</name>
        <dbReference type="ChEBI" id="CHEBI:30616"/>
    </ligand>
</feature>
<dbReference type="FunFam" id="3.40.850.10:FF:000283">
    <property type="entry name" value="Putative inactive kinesin-like protein KIN-7B"/>
    <property type="match status" value="1"/>
</dbReference>
<dbReference type="PANTHER" id="PTHR47968">
    <property type="entry name" value="CENTROMERE PROTEIN E"/>
    <property type="match status" value="1"/>
</dbReference>
<proteinExistence type="inferred from homology"/>
<dbReference type="InterPro" id="IPR027417">
    <property type="entry name" value="P-loop_NTPase"/>
</dbReference>
<dbReference type="InterPro" id="IPR027640">
    <property type="entry name" value="Kinesin-like_fam"/>
</dbReference>
<dbReference type="InterPro" id="IPR001752">
    <property type="entry name" value="Kinesin_motor_dom"/>
</dbReference>
<dbReference type="ExpressionAtlas" id="A0A1D6Q642">
    <property type="expression patterns" value="baseline and differential"/>
</dbReference>
<keyword evidence="5" id="KW-0175">Coiled coil</keyword>
<gene>
    <name evidence="8" type="ORF">ZEAMMB73_Zm00001d051308</name>
</gene>
<dbReference type="PANTHER" id="PTHR47968:SF28">
    <property type="entry name" value="KINESIN-LIKE PROTEIN KIN-7C"/>
    <property type="match status" value="1"/>
</dbReference>